<reference evidence="1" key="2">
    <citation type="submission" date="2021-04" db="EMBL/GenBank/DDBJ databases">
        <authorList>
            <person name="Gilroy R."/>
        </authorList>
    </citation>
    <scope>NUCLEOTIDE SEQUENCE</scope>
    <source>
        <strain evidence="1">ChiHecec2B26-446</strain>
    </source>
</reference>
<dbReference type="NCBIfam" id="TIGR04076">
    <property type="entry name" value="TIGR04076 family protein"/>
    <property type="match status" value="1"/>
</dbReference>
<dbReference type="AlphaFoldDB" id="A0A9D1PUB6"/>
<dbReference type="Proteomes" id="UP000886752">
    <property type="component" value="Unassembled WGS sequence"/>
</dbReference>
<evidence type="ECO:0000313" key="1">
    <source>
        <dbReference type="EMBL" id="HIV99861.1"/>
    </source>
</evidence>
<comment type="caution">
    <text evidence="1">The sequence shown here is derived from an EMBL/GenBank/DDBJ whole genome shotgun (WGS) entry which is preliminary data.</text>
</comment>
<gene>
    <name evidence="1" type="ORF">H9894_01525</name>
</gene>
<sequence>MHGRDFIIRAGAAGLGAALAGRETICAGEPAASSKAAAAAQALRGEKVMKHKVVVTVLDKKVFPELQRQYCADPDAGPCPCYNVGDTFVFERGNGRDDYWHMGLNTLTKTTADPKTVAGGPAQPFCSEAWDAVSRYIYAGLQGGSIMRGWMKKENEMITCCNDGTRPVIFKIERIDEEE</sequence>
<name>A0A9D1PUB6_9BACT</name>
<proteinExistence type="predicted"/>
<dbReference type="InterPro" id="IPR023811">
    <property type="entry name" value="CHP04076"/>
</dbReference>
<accession>A0A9D1PUB6</accession>
<organism evidence="1 2">
    <name type="scientific">Candidatus Desulfovibrio intestinipullorum</name>
    <dbReference type="NCBI Taxonomy" id="2838536"/>
    <lineage>
        <taxon>Bacteria</taxon>
        <taxon>Pseudomonadati</taxon>
        <taxon>Thermodesulfobacteriota</taxon>
        <taxon>Desulfovibrionia</taxon>
        <taxon>Desulfovibrionales</taxon>
        <taxon>Desulfovibrionaceae</taxon>
        <taxon>Desulfovibrio</taxon>
    </lineage>
</organism>
<dbReference type="EMBL" id="DXHV01000018">
    <property type="protein sequence ID" value="HIV99861.1"/>
    <property type="molecule type" value="Genomic_DNA"/>
</dbReference>
<reference evidence="1" key="1">
    <citation type="journal article" date="2021" name="PeerJ">
        <title>Extensive microbial diversity within the chicken gut microbiome revealed by metagenomics and culture.</title>
        <authorList>
            <person name="Gilroy R."/>
            <person name="Ravi A."/>
            <person name="Getino M."/>
            <person name="Pursley I."/>
            <person name="Horton D.L."/>
            <person name="Alikhan N.F."/>
            <person name="Baker D."/>
            <person name="Gharbi K."/>
            <person name="Hall N."/>
            <person name="Watson M."/>
            <person name="Adriaenssens E.M."/>
            <person name="Foster-Nyarko E."/>
            <person name="Jarju S."/>
            <person name="Secka A."/>
            <person name="Antonio M."/>
            <person name="Oren A."/>
            <person name="Chaudhuri R.R."/>
            <person name="La Ragione R."/>
            <person name="Hildebrand F."/>
            <person name="Pallen M.J."/>
        </authorList>
    </citation>
    <scope>NUCLEOTIDE SEQUENCE</scope>
    <source>
        <strain evidence="1">ChiHecec2B26-446</strain>
    </source>
</reference>
<protein>
    <submittedName>
        <fullName evidence="1">TIGR04076 family protein</fullName>
    </submittedName>
</protein>
<evidence type="ECO:0000313" key="2">
    <source>
        <dbReference type="Proteomes" id="UP000886752"/>
    </source>
</evidence>